<dbReference type="GO" id="GO:0043916">
    <property type="term" value="F:DNA-7-methylguanine glycosylase activity"/>
    <property type="evidence" value="ECO:0007669"/>
    <property type="project" value="TreeGrafter"/>
</dbReference>
<dbReference type="InterPro" id="IPR009057">
    <property type="entry name" value="Homeodomain-like_sf"/>
</dbReference>
<accession>A0A4Q7J806</accession>
<dbReference type="GO" id="GO:0032993">
    <property type="term" value="C:protein-DNA complex"/>
    <property type="evidence" value="ECO:0007669"/>
    <property type="project" value="TreeGrafter"/>
</dbReference>
<dbReference type="InterPro" id="IPR003265">
    <property type="entry name" value="HhH-GPD_domain"/>
</dbReference>
<dbReference type="GO" id="GO:0003700">
    <property type="term" value="F:DNA-binding transcription factor activity"/>
    <property type="evidence" value="ECO:0007669"/>
    <property type="project" value="InterPro"/>
</dbReference>
<dbReference type="GO" id="GO:0006307">
    <property type="term" value="P:DNA alkylation repair"/>
    <property type="evidence" value="ECO:0007669"/>
    <property type="project" value="TreeGrafter"/>
</dbReference>
<dbReference type="SMART" id="SM01009">
    <property type="entry name" value="AlkA_N"/>
    <property type="match status" value="1"/>
</dbReference>
<dbReference type="InterPro" id="IPR035451">
    <property type="entry name" value="Ada-like_dom_sf"/>
</dbReference>
<evidence type="ECO:0000256" key="5">
    <source>
        <dbReference type="ARBA" id="ARBA00022679"/>
    </source>
</evidence>
<feature type="domain" description="HTH araC/xylS-type" evidence="14">
    <location>
        <begin position="87"/>
        <end position="185"/>
    </location>
</feature>
<sequence length="488" mass="52075">MYEDVDRCVRAVRSKDARFDGWFFTAVVTTGIYCRPSCPVVPPKVTNMRFYPSAAAAQQAGYRACKRCRPDATPGSPLWNERADLVARAMRLIADGVVDRDGVPGLAASLGYSVRQVQRQLHAEVGAGPLALARAQRAQTARLLIETSSLPMGDVAFAAGFASVRAFNDTVREVFALSPSELRSRAARGAPGGAGTVVVRLPFRTPLCPDNLFGHLVATAVPGVEEWRDGAYRRTLRLPHGHGIVALRPRARYVECRLTLSDLRDLSTAIARSRRLLDLDADPVAVDEVLGQDPALAAAVASAPGRRVPRTVDSVEFAVRAVLGQQVSTAAARTHAARLVRAHGEQVSDPHGGLTHLFPGAPELTEIDPESLALPGSRRRTVAALAGALAEGELDLGAGADWAAARARLAELPGVGPWTVETIAMRALGDPDAFVPGDLGVRSAARELGLPSTPAALTRHAAAWRPWRAYAVQYLWATGDHSINRLPA</sequence>
<dbReference type="EC" id="3.2.2.21" evidence="3"/>
<keyword evidence="6" id="KW-0479">Metal-binding</keyword>
<evidence type="ECO:0000256" key="13">
    <source>
        <dbReference type="ARBA" id="ARBA00023204"/>
    </source>
</evidence>
<dbReference type="SMART" id="SM00342">
    <property type="entry name" value="HTH_ARAC"/>
    <property type="match status" value="1"/>
</dbReference>
<dbReference type="Gene3D" id="3.40.10.10">
    <property type="entry name" value="DNA Methylphosphotriester Repair Domain"/>
    <property type="match status" value="1"/>
</dbReference>
<comment type="cofactor">
    <cofactor evidence="2">
        <name>Zn(2+)</name>
        <dbReference type="ChEBI" id="CHEBI:29105"/>
    </cofactor>
</comment>
<dbReference type="GO" id="GO:0005737">
    <property type="term" value="C:cytoplasm"/>
    <property type="evidence" value="ECO:0007669"/>
    <property type="project" value="TreeGrafter"/>
</dbReference>
<comment type="catalytic activity">
    <reaction evidence="1">
        <text>Hydrolysis of alkylated DNA, releasing 3-methyladenine, 3-methylguanine, 7-methylguanine and 7-methyladenine.</text>
        <dbReference type="EC" id="3.2.2.21"/>
    </reaction>
</comment>
<dbReference type="AlphaFoldDB" id="A0A4Q7J806"/>
<dbReference type="Gene3D" id="1.10.340.30">
    <property type="entry name" value="Hypothetical protein, domain 2"/>
    <property type="match status" value="1"/>
</dbReference>
<dbReference type="FunFam" id="3.30.310.20:FF:000001">
    <property type="entry name" value="DNA-3-methyladenine glycosylase 2"/>
    <property type="match status" value="1"/>
</dbReference>
<evidence type="ECO:0000313" key="15">
    <source>
        <dbReference type="EMBL" id="RZQ63339.1"/>
    </source>
</evidence>
<proteinExistence type="predicted"/>
<dbReference type="Proteomes" id="UP000292003">
    <property type="component" value="Unassembled WGS sequence"/>
</dbReference>
<keyword evidence="8" id="KW-0862">Zinc</keyword>
<dbReference type="Pfam" id="PF12833">
    <property type="entry name" value="HTH_18"/>
    <property type="match status" value="1"/>
</dbReference>
<gene>
    <name evidence="15" type="ORF">EWH70_12860</name>
</gene>
<dbReference type="InterPro" id="IPR018060">
    <property type="entry name" value="HTH_AraC"/>
</dbReference>
<dbReference type="SUPFAM" id="SSF55945">
    <property type="entry name" value="TATA-box binding protein-like"/>
    <property type="match status" value="1"/>
</dbReference>
<dbReference type="FunFam" id="3.40.10.10:FF:000001">
    <property type="entry name" value="DNA-3-methyladenine glycosylase 2"/>
    <property type="match status" value="1"/>
</dbReference>
<dbReference type="SUPFAM" id="SSF57884">
    <property type="entry name" value="Ada DNA repair protein, N-terminal domain (N-Ada 10)"/>
    <property type="match status" value="1"/>
</dbReference>
<dbReference type="GO" id="GO:0032259">
    <property type="term" value="P:methylation"/>
    <property type="evidence" value="ECO:0007669"/>
    <property type="project" value="UniProtKB-KW"/>
</dbReference>
<dbReference type="PROSITE" id="PS01124">
    <property type="entry name" value="HTH_ARAC_FAMILY_2"/>
    <property type="match status" value="1"/>
</dbReference>
<dbReference type="Gene3D" id="1.10.1670.10">
    <property type="entry name" value="Helix-hairpin-Helix base-excision DNA repair enzymes (C-terminal)"/>
    <property type="match status" value="1"/>
</dbReference>
<dbReference type="InterPro" id="IPR023170">
    <property type="entry name" value="HhH_base_excis_C"/>
</dbReference>
<dbReference type="GO" id="GO:0043565">
    <property type="term" value="F:sequence-specific DNA binding"/>
    <property type="evidence" value="ECO:0007669"/>
    <property type="project" value="InterPro"/>
</dbReference>
<keyword evidence="7" id="KW-0227">DNA damage</keyword>
<evidence type="ECO:0000259" key="14">
    <source>
        <dbReference type="PROSITE" id="PS01124"/>
    </source>
</evidence>
<dbReference type="RefSeq" id="WP_130475592.1">
    <property type="nucleotide sequence ID" value="NZ_SFCC01000006.1"/>
</dbReference>
<dbReference type="InterPro" id="IPR051912">
    <property type="entry name" value="Alkylbase_DNA_Glycosylase/TA"/>
</dbReference>
<dbReference type="SUPFAM" id="SSF46689">
    <property type="entry name" value="Homeodomain-like"/>
    <property type="match status" value="1"/>
</dbReference>
<dbReference type="InterPro" id="IPR037046">
    <property type="entry name" value="AlkA_N_sf"/>
</dbReference>
<keyword evidence="13" id="KW-0234">DNA repair</keyword>
<dbReference type="InterPro" id="IPR011257">
    <property type="entry name" value="DNA_glycosylase"/>
</dbReference>
<dbReference type="SMART" id="SM00478">
    <property type="entry name" value="ENDO3c"/>
    <property type="match status" value="1"/>
</dbReference>
<reference evidence="15 16" key="1">
    <citation type="submission" date="2019-02" db="EMBL/GenBank/DDBJ databases">
        <title>Draft genome sequence of Amycolatopsis sp. 8-3EHSu isolated from roots of Suaeda maritima.</title>
        <authorList>
            <person name="Duangmal K."/>
            <person name="Chantavorakit T."/>
        </authorList>
    </citation>
    <scope>NUCLEOTIDE SEQUENCE [LARGE SCALE GENOMIC DNA]</scope>
    <source>
        <strain evidence="15 16">8-3EHSu</strain>
    </source>
</reference>
<evidence type="ECO:0000256" key="11">
    <source>
        <dbReference type="ARBA" id="ARBA00023159"/>
    </source>
</evidence>
<organism evidence="15 16">
    <name type="scientific">Amycolatopsis suaedae</name>
    <dbReference type="NCBI Taxonomy" id="2510978"/>
    <lineage>
        <taxon>Bacteria</taxon>
        <taxon>Bacillati</taxon>
        <taxon>Actinomycetota</taxon>
        <taxon>Actinomycetes</taxon>
        <taxon>Pseudonocardiales</taxon>
        <taxon>Pseudonocardiaceae</taxon>
        <taxon>Amycolatopsis</taxon>
    </lineage>
</organism>
<dbReference type="PANTHER" id="PTHR43003">
    <property type="entry name" value="DNA-3-METHYLADENINE GLYCOSYLASE"/>
    <property type="match status" value="1"/>
</dbReference>
<keyword evidence="11" id="KW-0010">Activator</keyword>
<dbReference type="InterPro" id="IPR010316">
    <property type="entry name" value="AlkA_N"/>
</dbReference>
<name>A0A4Q7J806_9PSEU</name>
<dbReference type="FunFam" id="1.10.10.60:FF:000281">
    <property type="entry name" value="DNA-3-methyladenine glycosylase 2"/>
    <property type="match status" value="1"/>
</dbReference>
<dbReference type="GO" id="GO:0008725">
    <property type="term" value="F:DNA-3-methyladenine glycosylase activity"/>
    <property type="evidence" value="ECO:0007669"/>
    <property type="project" value="TreeGrafter"/>
</dbReference>
<dbReference type="EMBL" id="SFCC01000006">
    <property type="protein sequence ID" value="RZQ63339.1"/>
    <property type="molecule type" value="Genomic_DNA"/>
</dbReference>
<dbReference type="PANTHER" id="PTHR43003:SF13">
    <property type="entry name" value="DNA-3-METHYLADENINE GLYCOSYLASE 2"/>
    <property type="match status" value="1"/>
</dbReference>
<evidence type="ECO:0000256" key="8">
    <source>
        <dbReference type="ARBA" id="ARBA00022833"/>
    </source>
</evidence>
<evidence type="ECO:0000256" key="1">
    <source>
        <dbReference type="ARBA" id="ARBA00000086"/>
    </source>
</evidence>
<evidence type="ECO:0000256" key="12">
    <source>
        <dbReference type="ARBA" id="ARBA00023163"/>
    </source>
</evidence>
<dbReference type="Gene3D" id="3.30.310.20">
    <property type="entry name" value="DNA-3-methyladenine glycosylase AlkA, N-terminal domain"/>
    <property type="match status" value="1"/>
</dbReference>
<keyword evidence="9" id="KW-0805">Transcription regulation</keyword>
<dbReference type="SUPFAM" id="SSF48150">
    <property type="entry name" value="DNA-glycosylase"/>
    <property type="match status" value="1"/>
</dbReference>
<keyword evidence="16" id="KW-1185">Reference proteome</keyword>
<evidence type="ECO:0000256" key="6">
    <source>
        <dbReference type="ARBA" id="ARBA00022723"/>
    </source>
</evidence>
<keyword evidence="4" id="KW-0489">Methyltransferase</keyword>
<dbReference type="GO" id="GO:0008168">
    <property type="term" value="F:methyltransferase activity"/>
    <property type="evidence" value="ECO:0007669"/>
    <property type="project" value="UniProtKB-KW"/>
</dbReference>
<evidence type="ECO:0000256" key="3">
    <source>
        <dbReference type="ARBA" id="ARBA00012000"/>
    </source>
</evidence>
<dbReference type="GO" id="GO:0006285">
    <property type="term" value="P:base-excision repair, AP site formation"/>
    <property type="evidence" value="ECO:0007669"/>
    <property type="project" value="TreeGrafter"/>
</dbReference>
<dbReference type="Pfam" id="PF02805">
    <property type="entry name" value="Ada_Zn_binding"/>
    <property type="match status" value="1"/>
</dbReference>
<dbReference type="InterPro" id="IPR018062">
    <property type="entry name" value="HTH_AraC-typ_CS"/>
</dbReference>
<dbReference type="OrthoDB" id="9811249at2"/>
<keyword evidence="10" id="KW-0238">DNA-binding</keyword>
<keyword evidence="5" id="KW-0808">Transferase</keyword>
<evidence type="ECO:0000256" key="7">
    <source>
        <dbReference type="ARBA" id="ARBA00022763"/>
    </source>
</evidence>
<protein>
    <recommendedName>
        <fullName evidence="3">DNA-3-methyladenine glycosylase II</fullName>
        <ecNumber evidence="3">3.2.2.21</ecNumber>
    </recommendedName>
</protein>
<evidence type="ECO:0000256" key="10">
    <source>
        <dbReference type="ARBA" id="ARBA00023125"/>
    </source>
</evidence>
<comment type="caution">
    <text evidence="15">The sequence shown here is derived from an EMBL/GenBank/DDBJ whole genome shotgun (WGS) entry which is preliminary data.</text>
</comment>
<dbReference type="GO" id="GO:0008270">
    <property type="term" value="F:zinc ion binding"/>
    <property type="evidence" value="ECO:0007669"/>
    <property type="project" value="InterPro"/>
</dbReference>
<dbReference type="Pfam" id="PF06029">
    <property type="entry name" value="AlkA_N"/>
    <property type="match status" value="1"/>
</dbReference>
<evidence type="ECO:0000313" key="16">
    <source>
        <dbReference type="Proteomes" id="UP000292003"/>
    </source>
</evidence>
<dbReference type="Gene3D" id="1.10.10.60">
    <property type="entry name" value="Homeodomain-like"/>
    <property type="match status" value="1"/>
</dbReference>
<evidence type="ECO:0000256" key="9">
    <source>
        <dbReference type="ARBA" id="ARBA00023015"/>
    </source>
</evidence>
<dbReference type="PROSITE" id="PS00041">
    <property type="entry name" value="HTH_ARAC_FAMILY_1"/>
    <property type="match status" value="1"/>
</dbReference>
<evidence type="ECO:0000256" key="4">
    <source>
        <dbReference type="ARBA" id="ARBA00022603"/>
    </source>
</evidence>
<dbReference type="GO" id="GO:0032131">
    <property type="term" value="F:alkylated DNA binding"/>
    <property type="evidence" value="ECO:0007669"/>
    <property type="project" value="TreeGrafter"/>
</dbReference>
<dbReference type="InterPro" id="IPR004026">
    <property type="entry name" value="Ada_DNA_repair_Zn-bd"/>
</dbReference>
<keyword evidence="12" id="KW-0804">Transcription</keyword>
<evidence type="ECO:0000256" key="2">
    <source>
        <dbReference type="ARBA" id="ARBA00001947"/>
    </source>
</evidence>